<gene>
    <name evidence="1" type="ORF">ACFFP0_24585</name>
</gene>
<dbReference type="EMBL" id="JBHMAA010000032">
    <property type="protein sequence ID" value="MFB9952039.1"/>
    <property type="molecule type" value="Genomic_DNA"/>
</dbReference>
<dbReference type="RefSeq" id="WP_377264856.1">
    <property type="nucleotide sequence ID" value="NZ_JBHMAA010000032.1"/>
</dbReference>
<keyword evidence="2" id="KW-1185">Reference proteome</keyword>
<reference evidence="1 2" key="1">
    <citation type="submission" date="2024-09" db="EMBL/GenBank/DDBJ databases">
        <authorList>
            <person name="Sun Q."/>
            <person name="Mori K."/>
        </authorList>
    </citation>
    <scope>NUCLEOTIDE SEQUENCE [LARGE SCALE GENOMIC DNA]</scope>
    <source>
        <strain evidence="1 2">TBRC 4938</strain>
    </source>
</reference>
<proteinExistence type="predicted"/>
<accession>A0ABV6AN39</accession>
<protein>
    <submittedName>
        <fullName evidence="1">Uncharacterized protein</fullName>
    </submittedName>
</protein>
<organism evidence="1 2">
    <name type="scientific">Rhizobium puerariae</name>
    <dbReference type="NCBI Taxonomy" id="1585791"/>
    <lineage>
        <taxon>Bacteria</taxon>
        <taxon>Pseudomonadati</taxon>
        <taxon>Pseudomonadota</taxon>
        <taxon>Alphaproteobacteria</taxon>
        <taxon>Hyphomicrobiales</taxon>
        <taxon>Rhizobiaceae</taxon>
        <taxon>Rhizobium/Agrobacterium group</taxon>
        <taxon>Rhizobium</taxon>
    </lineage>
</organism>
<dbReference type="Proteomes" id="UP001589692">
    <property type="component" value="Unassembled WGS sequence"/>
</dbReference>
<evidence type="ECO:0000313" key="1">
    <source>
        <dbReference type="EMBL" id="MFB9952039.1"/>
    </source>
</evidence>
<evidence type="ECO:0000313" key="2">
    <source>
        <dbReference type="Proteomes" id="UP001589692"/>
    </source>
</evidence>
<name>A0ABV6AN39_9HYPH</name>
<comment type="caution">
    <text evidence="1">The sequence shown here is derived from an EMBL/GenBank/DDBJ whole genome shotgun (WGS) entry which is preliminary data.</text>
</comment>
<sequence>MLLNIRTGEVPELIKKTAQEIAGAFYDMNRTERFRQYAGTQDAFVKVAWKDHVQTAVDLLAQLLAMPGTADYEREAIYDALTEFSERSTERTPSLSTRRLR</sequence>